<name>A1SUB3_PSYIN</name>
<evidence type="ECO:0000313" key="4">
    <source>
        <dbReference type="EMBL" id="ABM03078.1"/>
    </source>
</evidence>
<dbReference type="GO" id="GO:0031412">
    <property type="term" value="P:gas vesicle organization"/>
    <property type="evidence" value="ECO:0007669"/>
    <property type="project" value="InterPro"/>
</dbReference>
<evidence type="ECO:0000256" key="2">
    <source>
        <dbReference type="ARBA" id="ARBA00035108"/>
    </source>
</evidence>
<dbReference type="HOGENOM" id="CLU_065736_0_0_6"/>
<keyword evidence="1" id="KW-0304">Gas vesicle</keyword>
<dbReference type="eggNOG" id="ENOG5032RKP">
    <property type="taxonomic scope" value="Bacteria"/>
</dbReference>
<proteinExistence type="inferred from homology"/>
<gene>
    <name evidence="4" type="ordered locus">Ping_1248</name>
</gene>
<organism evidence="4 5">
    <name type="scientific">Psychromonas ingrahamii (strain DSM 17664 / CCUG 51855 / 37)</name>
    <dbReference type="NCBI Taxonomy" id="357804"/>
    <lineage>
        <taxon>Bacteria</taxon>
        <taxon>Pseudomonadati</taxon>
        <taxon>Pseudomonadota</taxon>
        <taxon>Gammaproteobacteria</taxon>
        <taxon>Alteromonadales</taxon>
        <taxon>Psychromonadaceae</taxon>
        <taxon>Psychromonas</taxon>
    </lineage>
</organism>
<dbReference type="GO" id="GO:0031411">
    <property type="term" value="C:gas vesicle"/>
    <property type="evidence" value="ECO:0007669"/>
    <property type="project" value="UniProtKB-SubCell"/>
</dbReference>
<comment type="subcellular location">
    <subcellularLocation>
        <location evidence="2">Gas vesicle</location>
    </subcellularLocation>
</comment>
<dbReference type="Proteomes" id="UP000000639">
    <property type="component" value="Chromosome"/>
</dbReference>
<comment type="similarity">
    <text evidence="3">Belongs to the gas vesicle GvpF/GvpL family.</text>
</comment>
<reference evidence="4 5" key="1">
    <citation type="submission" date="2007-01" db="EMBL/GenBank/DDBJ databases">
        <title>Complete sequence of Psychromonas ingrahamii 37.</title>
        <authorList>
            <consortium name="US DOE Joint Genome Institute"/>
            <person name="Copeland A."/>
            <person name="Lucas S."/>
            <person name="Lapidus A."/>
            <person name="Barry K."/>
            <person name="Detter J.C."/>
            <person name="Glavina del Rio T."/>
            <person name="Hammon N."/>
            <person name="Israni S."/>
            <person name="Dalin E."/>
            <person name="Tice H."/>
            <person name="Pitluck S."/>
            <person name="Thompson L.S."/>
            <person name="Brettin T."/>
            <person name="Bruce D."/>
            <person name="Han C."/>
            <person name="Tapia R."/>
            <person name="Schmutz J."/>
            <person name="Larimer F."/>
            <person name="Land M."/>
            <person name="Hauser L."/>
            <person name="Kyrpides N."/>
            <person name="Ivanova N."/>
            <person name="Staley J."/>
            <person name="Richardson P."/>
        </authorList>
    </citation>
    <scope>NUCLEOTIDE SEQUENCE [LARGE SCALE GENOMIC DNA]</scope>
    <source>
        <strain evidence="4 5">37</strain>
    </source>
</reference>
<evidence type="ECO:0000313" key="5">
    <source>
        <dbReference type="Proteomes" id="UP000000639"/>
    </source>
</evidence>
<dbReference type="STRING" id="357804.Ping_1248"/>
<sequence length="270" mass="30614">MKNSNHSGLDPNQALYLYCFVHADSIQSVTSQAIEKDSPVFIYQWQDIAAVLSHVPTSYFTGYDDEEPEQTIARILPRTQLHEQVIEEVMRQSPVFPAQFGTLFSSQESLEQEISQQYLAITHTLKEVSGSVEWAVKGVLDRGVAEKALYSQQLTEQQNSLSSSPGMRHLQEQRLRRETQSKLNSWLHQLYTDIATPLSELSGDFFQRKIPSSIEEGKEVILNWAFLVPESAGDDFHAQIDKLNQRLNSFGLVIQCSGPWPPYSFCNQSS</sequence>
<dbReference type="RefSeq" id="WP_011769641.1">
    <property type="nucleotide sequence ID" value="NC_008709.1"/>
</dbReference>
<dbReference type="KEGG" id="pin:Ping_1248"/>
<evidence type="ECO:0000256" key="3">
    <source>
        <dbReference type="ARBA" id="ARBA00035643"/>
    </source>
</evidence>
<dbReference type="PANTHER" id="PTHR36852">
    <property type="entry name" value="PROTEIN GVPL 2"/>
    <property type="match status" value="1"/>
</dbReference>
<dbReference type="InterPro" id="IPR009430">
    <property type="entry name" value="GvpL/GvpF"/>
</dbReference>
<dbReference type="PANTHER" id="PTHR36852:SF1">
    <property type="entry name" value="PROTEIN GVPL 2"/>
    <property type="match status" value="1"/>
</dbReference>
<dbReference type="OrthoDB" id="5766050at2"/>
<dbReference type="AlphaFoldDB" id="A1SUB3"/>
<protein>
    <submittedName>
        <fullName evidence="4">Gas vesicle synthesis GvpLGvpF</fullName>
    </submittedName>
</protein>
<evidence type="ECO:0000256" key="1">
    <source>
        <dbReference type="ARBA" id="ARBA00022987"/>
    </source>
</evidence>
<accession>A1SUB3</accession>
<dbReference type="Pfam" id="PF06386">
    <property type="entry name" value="GvpL_GvpF"/>
    <property type="match status" value="1"/>
</dbReference>
<keyword evidence="5" id="KW-1185">Reference proteome</keyword>
<dbReference type="EMBL" id="CP000510">
    <property type="protein sequence ID" value="ABM03078.1"/>
    <property type="molecule type" value="Genomic_DNA"/>
</dbReference>